<sequence length="264" mass="27880">MTGTVKRPTSEYGSVAFSLNPADQGFTHADVGEALRPGRKSVGVVSTAEIDIPNEGIPKSNSIQNAPVSAQSSSSDSGSQTESDGVGTNDHTDPGGGGGGGCSSDTVGFLDANSLSGSMSEDFPSRCSDESAGSSWTYEFGTSAQVRYNSDCTVATDYDEIAGTGGFKRFQMQGHFSDPPDPYANSCDQEYGIPYQTGVEFFANQTGGTEQNQASMERVIESLPREAAGFGNCVQQYQRPARRSFGRRLLECGGYRDSTVVRVS</sequence>
<dbReference type="Proteomes" id="UP000199370">
    <property type="component" value="Unassembled WGS sequence"/>
</dbReference>
<keyword evidence="3" id="KW-1185">Reference proteome</keyword>
<proteinExistence type="predicted"/>
<dbReference type="AlphaFoldDB" id="A0A1G9SP62"/>
<feature type="compositionally biased region" description="Low complexity" evidence="1">
    <location>
        <begin position="69"/>
        <end position="85"/>
    </location>
</feature>
<protein>
    <submittedName>
        <fullName evidence="2">Uncharacterized protein</fullName>
    </submittedName>
</protein>
<organism evidence="2 3">
    <name type="scientific">Haloarchaeobius iranensis</name>
    <dbReference type="NCBI Taxonomy" id="996166"/>
    <lineage>
        <taxon>Archaea</taxon>
        <taxon>Methanobacteriati</taxon>
        <taxon>Methanobacteriota</taxon>
        <taxon>Stenosarchaea group</taxon>
        <taxon>Halobacteria</taxon>
        <taxon>Halobacteriales</taxon>
        <taxon>Halorubellaceae</taxon>
        <taxon>Haloarchaeobius</taxon>
    </lineage>
</organism>
<feature type="region of interest" description="Disordered" evidence="1">
    <location>
        <begin position="1"/>
        <end position="106"/>
    </location>
</feature>
<evidence type="ECO:0000313" key="3">
    <source>
        <dbReference type="Proteomes" id="UP000199370"/>
    </source>
</evidence>
<name>A0A1G9SP62_9EURY</name>
<evidence type="ECO:0000313" key="2">
    <source>
        <dbReference type="EMBL" id="SDM37212.1"/>
    </source>
</evidence>
<dbReference type="EMBL" id="FNIA01000001">
    <property type="protein sequence ID" value="SDM37212.1"/>
    <property type="molecule type" value="Genomic_DNA"/>
</dbReference>
<dbReference type="STRING" id="996166.SAMN05192554_101289"/>
<evidence type="ECO:0000256" key="1">
    <source>
        <dbReference type="SAM" id="MobiDB-lite"/>
    </source>
</evidence>
<gene>
    <name evidence="2" type="ORF">SAMN05192554_101289</name>
</gene>
<feature type="compositionally biased region" description="Polar residues" evidence="1">
    <location>
        <begin position="59"/>
        <end position="68"/>
    </location>
</feature>
<accession>A0A1G9SP62</accession>
<reference evidence="2 3" key="1">
    <citation type="submission" date="2016-10" db="EMBL/GenBank/DDBJ databases">
        <authorList>
            <person name="de Groot N.N."/>
        </authorList>
    </citation>
    <scope>NUCLEOTIDE SEQUENCE [LARGE SCALE GENOMIC DNA]</scope>
    <source>
        <strain evidence="3">EB21,IBRC-M 10013,KCTC 4048</strain>
    </source>
</reference>